<dbReference type="InterPro" id="IPR001412">
    <property type="entry name" value="aa-tRNA-synth_I_CS"/>
</dbReference>
<keyword evidence="6 10" id="KW-0067">ATP-binding</keyword>
<dbReference type="SUPFAM" id="SSF47323">
    <property type="entry name" value="Anticodon-binding domain of a subclass of class I aminoacyl-tRNA synthetases"/>
    <property type="match status" value="1"/>
</dbReference>
<dbReference type="InterPro" id="IPR014729">
    <property type="entry name" value="Rossmann-like_a/b/a_fold"/>
</dbReference>
<dbReference type="GO" id="GO:0005524">
    <property type="term" value="F:ATP binding"/>
    <property type="evidence" value="ECO:0007669"/>
    <property type="project" value="UniProtKB-UniRule"/>
</dbReference>
<evidence type="ECO:0000256" key="5">
    <source>
        <dbReference type="ARBA" id="ARBA00022741"/>
    </source>
</evidence>
<keyword evidence="4 10" id="KW-0436">Ligase</keyword>
<dbReference type="Gene3D" id="1.10.730.10">
    <property type="entry name" value="Isoleucyl-tRNA Synthetase, Domain 1"/>
    <property type="match status" value="1"/>
</dbReference>
<dbReference type="PRINTS" id="PR01038">
    <property type="entry name" value="TRNASYNTHARG"/>
</dbReference>
<dbReference type="Pfam" id="PF03485">
    <property type="entry name" value="Arg_tRNA_synt_N"/>
    <property type="match status" value="1"/>
</dbReference>
<dbReference type="Gene3D" id="3.40.50.620">
    <property type="entry name" value="HUPs"/>
    <property type="match status" value="1"/>
</dbReference>
<feature type="domain" description="Arginyl tRNA synthetase N-terminal" evidence="13">
    <location>
        <begin position="4"/>
        <end position="89"/>
    </location>
</feature>
<dbReference type="InterPro" id="IPR009080">
    <property type="entry name" value="tRNAsynth_Ia_anticodon-bd"/>
</dbReference>
<gene>
    <name evidence="10" type="primary">argS</name>
    <name evidence="14" type="ORF">A2625_02290</name>
</gene>
<reference evidence="14 15" key="1">
    <citation type="journal article" date="2016" name="Nat. Commun.">
        <title>Thousands of microbial genomes shed light on interconnected biogeochemical processes in an aquifer system.</title>
        <authorList>
            <person name="Anantharaman K."/>
            <person name="Brown C.T."/>
            <person name="Hug L.A."/>
            <person name="Sharon I."/>
            <person name="Castelle C.J."/>
            <person name="Probst A.J."/>
            <person name="Thomas B.C."/>
            <person name="Singh A."/>
            <person name="Wilkins M.J."/>
            <person name="Karaoz U."/>
            <person name="Brodie E.L."/>
            <person name="Williams K.H."/>
            <person name="Hubbard S.S."/>
            <person name="Banfield J.F."/>
        </authorList>
    </citation>
    <scope>NUCLEOTIDE SEQUENCE [LARGE SCALE GENOMIC DNA]</scope>
</reference>
<evidence type="ECO:0000256" key="9">
    <source>
        <dbReference type="ARBA" id="ARBA00049339"/>
    </source>
</evidence>
<dbReference type="GO" id="GO:0006420">
    <property type="term" value="P:arginyl-tRNA aminoacylation"/>
    <property type="evidence" value="ECO:0007669"/>
    <property type="project" value="UniProtKB-UniRule"/>
</dbReference>
<dbReference type="SMART" id="SM00836">
    <property type="entry name" value="DALR_1"/>
    <property type="match status" value="1"/>
</dbReference>
<evidence type="ECO:0000259" key="13">
    <source>
        <dbReference type="SMART" id="SM01016"/>
    </source>
</evidence>
<feature type="domain" description="DALR anticodon binding" evidence="12">
    <location>
        <begin position="406"/>
        <end position="521"/>
    </location>
</feature>
<dbReference type="AlphaFoldDB" id="A0A1F4PZA9"/>
<dbReference type="PROSITE" id="PS00178">
    <property type="entry name" value="AA_TRNA_LIGASE_I"/>
    <property type="match status" value="1"/>
</dbReference>
<evidence type="ECO:0000256" key="7">
    <source>
        <dbReference type="ARBA" id="ARBA00022917"/>
    </source>
</evidence>
<dbReference type="Pfam" id="PF05746">
    <property type="entry name" value="DALR_1"/>
    <property type="match status" value="1"/>
</dbReference>
<comment type="catalytic activity">
    <reaction evidence="9 10">
        <text>tRNA(Arg) + L-arginine + ATP = L-arginyl-tRNA(Arg) + AMP + diphosphate</text>
        <dbReference type="Rhea" id="RHEA:20301"/>
        <dbReference type="Rhea" id="RHEA-COMP:9658"/>
        <dbReference type="Rhea" id="RHEA-COMP:9673"/>
        <dbReference type="ChEBI" id="CHEBI:30616"/>
        <dbReference type="ChEBI" id="CHEBI:32682"/>
        <dbReference type="ChEBI" id="CHEBI:33019"/>
        <dbReference type="ChEBI" id="CHEBI:78442"/>
        <dbReference type="ChEBI" id="CHEBI:78513"/>
        <dbReference type="ChEBI" id="CHEBI:456215"/>
        <dbReference type="EC" id="6.1.1.19"/>
    </reaction>
</comment>
<dbReference type="InterPro" id="IPR008909">
    <property type="entry name" value="DALR_anticod-bd"/>
</dbReference>
<evidence type="ECO:0000256" key="11">
    <source>
        <dbReference type="RuleBase" id="RU363038"/>
    </source>
</evidence>
<dbReference type="InterPro" id="IPR005148">
    <property type="entry name" value="Arg-tRNA-synth_N"/>
</dbReference>
<protein>
    <recommendedName>
        <fullName evidence="10">Arginine--tRNA ligase</fullName>
        <ecNumber evidence="10">6.1.1.19</ecNumber>
    </recommendedName>
    <alternativeName>
        <fullName evidence="10">Arginyl-tRNA synthetase</fullName>
        <shortName evidence="10">ArgRS</shortName>
    </alternativeName>
</protein>
<keyword evidence="7 10" id="KW-0648">Protein biosynthesis</keyword>
<dbReference type="GO" id="GO:0004814">
    <property type="term" value="F:arginine-tRNA ligase activity"/>
    <property type="evidence" value="ECO:0007669"/>
    <property type="project" value="UniProtKB-UniRule"/>
</dbReference>
<evidence type="ECO:0000256" key="6">
    <source>
        <dbReference type="ARBA" id="ARBA00022840"/>
    </source>
</evidence>
<keyword evidence="8 10" id="KW-0030">Aminoacyl-tRNA synthetase</keyword>
<dbReference type="PANTHER" id="PTHR11956:SF5">
    <property type="entry name" value="ARGININE--TRNA LIGASE, CYTOPLASMIC"/>
    <property type="match status" value="1"/>
</dbReference>
<dbReference type="Pfam" id="PF00750">
    <property type="entry name" value="tRNA-synt_1d"/>
    <property type="match status" value="2"/>
</dbReference>
<evidence type="ECO:0000259" key="12">
    <source>
        <dbReference type="SMART" id="SM00836"/>
    </source>
</evidence>
<dbReference type="SUPFAM" id="SSF52374">
    <property type="entry name" value="Nucleotidylyl transferase"/>
    <property type="match status" value="1"/>
</dbReference>
<dbReference type="CDD" id="cd00671">
    <property type="entry name" value="ArgRS_core"/>
    <property type="match status" value="1"/>
</dbReference>
<evidence type="ECO:0000256" key="4">
    <source>
        <dbReference type="ARBA" id="ARBA00022598"/>
    </source>
</evidence>
<dbReference type="InterPro" id="IPR035684">
    <property type="entry name" value="ArgRS_core"/>
</dbReference>
<dbReference type="PANTHER" id="PTHR11956">
    <property type="entry name" value="ARGINYL-TRNA SYNTHETASE"/>
    <property type="match status" value="1"/>
</dbReference>
<dbReference type="InterPro" id="IPR036695">
    <property type="entry name" value="Arg-tRNA-synth_N_sf"/>
</dbReference>
<comment type="similarity">
    <text evidence="2 10 11">Belongs to the class-I aminoacyl-tRNA synthetase family.</text>
</comment>
<dbReference type="Proteomes" id="UP000178724">
    <property type="component" value="Unassembled WGS sequence"/>
</dbReference>
<name>A0A1F4PZA9_UNCSA</name>
<comment type="subcellular location">
    <subcellularLocation>
        <location evidence="1 10">Cytoplasm</location>
    </subcellularLocation>
</comment>
<dbReference type="NCBIfam" id="TIGR00456">
    <property type="entry name" value="argS"/>
    <property type="match status" value="1"/>
</dbReference>
<evidence type="ECO:0000313" key="14">
    <source>
        <dbReference type="EMBL" id="OGB89133.1"/>
    </source>
</evidence>
<dbReference type="SMART" id="SM01016">
    <property type="entry name" value="Arg_tRNA_synt_N"/>
    <property type="match status" value="1"/>
</dbReference>
<dbReference type="SUPFAM" id="SSF55190">
    <property type="entry name" value="Arginyl-tRNA synthetase (ArgRS), N-terminal 'additional' domain"/>
    <property type="match status" value="1"/>
</dbReference>
<evidence type="ECO:0000313" key="15">
    <source>
        <dbReference type="Proteomes" id="UP000178724"/>
    </source>
</evidence>
<evidence type="ECO:0000256" key="2">
    <source>
        <dbReference type="ARBA" id="ARBA00005594"/>
    </source>
</evidence>
<proteinExistence type="inferred from homology"/>
<dbReference type="Gene3D" id="3.30.1360.70">
    <property type="entry name" value="Arginyl tRNA synthetase N-terminal domain"/>
    <property type="match status" value="1"/>
</dbReference>
<comment type="subunit">
    <text evidence="10">Monomer.</text>
</comment>
<feature type="short sequence motif" description="'HIGH' region" evidence="10">
    <location>
        <begin position="126"/>
        <end position="136"/>
    </location>
</feature>
<dbReference type="InterPro" id="IPR001278">
    <property type="entry name" value="Arg-tRNA-ligase"/>
</dbReference>
<dbReference type="EMBL" id="METM01000029">
    <property type="protein sequence ID" value="OGB89133.1"/>
    <property type="molecule type" value="Genomic_DNA"/>
</dbReference>
<evidence type="ECO:0000256" key="8">
    <source>
        <dbReference type="ARBA" id="ARBA00023146"/>
    </source>
</evidence>
<evidence type="ECO:0000256" key="10">
    <source>
        <dbReference type="HAMAP-Rule" id="MF_00123"/>
    </source>
</evidence>
<dbReference type="FunFam" id="1.10.730.10:FF:000008">
    <property type="entry name" value="Arginine--tRNA ligase"/>
    <property type="match status" value="1"/>
</dbReference>
<organism evidence="14 15">
    <name type="scientific">candidate division WOR-1 bacterium RIFCSPHIGHO2_01_FULL_53_15</name>
    <dbReference type="NCBI Taxonomy" id="1802564"/>
    <lineage>
        <taxon>Bacteria</taxon>
        <taxon>Bacillati</taxon>
        <taxon>Saganbacteria</taxon>
    </lineage>
</organism>
<evidence type="ECO:0000256" key="1">
    <source>
        <dbReference type="ARBA" id="ARBA00004496"/>
    </source>
</evidence>
<dbReference type="HAMAP" id="MF_00123">
    <property type="entry name" value="Arg_tRNA_synth"/>
    <property type="match status" value="1"/>
</dbReference>
<keyword evidence="3 10" id="KW-0963">Cytoplasm</keyword>
<keyword evidence="5 10" id="KW-0547">Nucleotide-binding</keyword>
<comment type="caution">
    <text evidence="14">The sequence shown here is derived from an EMBL/GenBank/DDBJ whole genome shotgun (WGS) entry which is preliminary data.</text>
</comment>
<dbReference type="EC" id="6.1.1.19" evidence="10"/>
<evidence type="ECO:0000256" key="3">
    <source>
        <dbReference type="ARBA" id="ARBA00022490"/>
    </source>
</evidence>
<accession>A0A1F4PZA9</accession>
<dbReference type="GO" id="GO:0005737">
    <property type="term" value="C:cytoplasm"/>
    <property type="evidence" value="ECO:0007669"/>
    <property type="project" value="UniProtKB-SubCell"/>
</dbReference>
<sequence length="521" mass="58273">MLQSTIESLLEKALSAAGIQIQLDYKITPSPRKEFGDFATNLAIAGAKKLSRNPMELAAEIAEKLKMGGAEEVISKIEIVKPGFINFFIKDELTQKSIPEIIRQDQRWGHGSSGKGQRILLEYVSANPTGPLHVGHGRWAVIGDVIARLLKAAGFKVETEFYVNNIGNQVEKLWESVQAARARKPTPANGYGGAYIKEVKGDSKEDIIEYILSEQKATLAKLGVLFDRFFNESELHAKGEVKEAVSRLEKNHKTIIEAGAIWFKSQEMGDDKNRVLVRADGNSTYFAADLAYHLDKFSRGYERLINIWGTDHHGYVKRLKAAVEAMGLPADRLEIIIGQLVTLYRGNEPIRMSKRTGEMVSLAEVIDEIGSDATRFFFSATDVNSHLDFDLELAKKKSMDNPVYYLQYGHARICSILRKAESEGQGSSTKGQEDLSSLTEPAERELMMRLLAWPRSVEEAAVLRHPHRITEYGKELAIVFHHFYEKCRVLGNPARLTLVDASRITLRNVLELLGITAPESM</sequence>